<evidence type="ECO:0000256" key="8">
    <source>
        <dbReference type="ARBA" id="ARBA00022989"/>
    </source>
</evidence>
<gene>
    <name evidence="12" type="ORF">BSTOLATCC_MIC2625</name>
</gene>
<keyword evidence="13" id="KW-1185">Reference proteome</keyword>
<feature type="transmembrane region" description="Helical" evidence="11">
    <location>
        <begin position="165"/>
        <end position="186"/>
    </location>
</feature>
<evidence type="ECO:0000256" key="6">
    <source>
        <dbReference type="ARBA" id="ARBA00022692"/>
    </source>
</evidence>
<evidence type="ECO:0000313" key="13">
    <source>
        <dbReference type="Proteomes" id="UP001162131"/>
    </source>
</evidence>
<dbReference type="GO" id="GO:0052925">
    <property type="term" value="F:dol-P-Man:Man(5)GlcNAc(2)-PP-Dol alpha-1,3-mannosyltransferase activity"/>
    <property type="evidence" value="ECO:0007669"/>
    <property type="project" value="UniProtKB-EC"/>
</dbReference>
<dbReference type="Pfam" id="PF05208">
    <property type="entry name" value="ALG3"/>
    <property type="match status" value="1"/>
</dbReference>
<evidence type="ECO:0000256" key="4">
    <source>
        <dbReference type="ARBA" id="ARBA00022676"/>
    </source>
</evidence>
<comment type="catalytic activity">
    <reaction evidence="10">
        <text>an alpha-D-Man-(1-&gt;2)-alpha-D-Man-(1-&gt;2)-alpha-D-Man-(1-&gt;3)-[alpha-D-Man-(1-&gt;6)]-beta-D-Man-(1-&gt;4)-beta-D-GlcNAc-(1-&gt;4)-alpha-D-GlcNAc-diphospho-di-trans,poly-cis-dolichol + a di-trans,poly-cis-dolichyl beta-D-mannosyl phosphate = an alpha-D-Man-(1-&gt;2)-alpha-D-Man-(1-&gt;2)-alpha-D-Man-(1-&gt;3)-[alpha-D-Man-(1-&gt;3)-alpha-D-Man-(1-&gt;6)]-beta-D-Man-(1-&gt;4)-beta-D-GlcNAc-(1-&gt;4)-alpha-D-GlcNAc-diphospho-di-trans,poly-cis-dolichol + a di-trans,poly-cis-dolichyl phosphate + H(+)</text>
        <dbReference type="Rhea" id="RHEA:29527"/>
        <dbReference type="Rhea" id="RHEA-COMP:19498"/>
        <dbReference type="Rhea" id="RHEA-COMP:19501"/>
        <dbReference type="Rhea" id="RHEA-COMP:19516"/>
        <dbReference type="Rhea" id="RHEA-COMP:19517"/>
        <dbReference type="ChEBI" id="CHEBI:15378"/>
        <dbReference type="ChEBI" id="CHEBI:57683"/>
        <dbReference type="ChEBI" id="CHEBI:58211"/>
        <dbReference type="ChEBI" id="CHEBI:132515"/>
        <dbReference type="ChEBI" id="CHEBI:132516"/>
        <dbReference type="EC" id="2.4.1.258"/>
    </reaction>
    <physiologicalReaction direction="left-to-right" evidence="10">
        <dbReference type="Rhea" id="RHEA:29528"/>
    </physiologicalReaction>
</comment>
<dbReference type="PANTHER" id="PTHR12646">
    <property type="entry name" value="NOT56 - RELATED"/>
    <property type="match status" value="1"/>
</dbReference>
<keyword evidence="5" id="KW-0808">Transferase</keyword>
<dbReference type="InterPro" id="IPR007873">
    <property type="entry name" value="Glycosyltransferase_ALG3"/>
</dbReference>
<evidence type="ECO:0000256" key="9">
    <source>
        <dbReference type="ARBA" id="ARBA00023136"/>
    </source>
</evidence>
<feature type="transmembrane region" description="Helical" evidence="11">
    <location>
        <begin position="250"/>
        <end position="277"/>
    </location>
</feature>
<evidence type="ECO:0000256" key="5">
    <source>
        <dbReference type="ARBA" id="ARBA00022679"/>
    </source>
</evidence>
<evidence type="ECO:0000256" key="10">
    <source>
        <dbReference type="ARBA" id="ARBA00049506"/>
    </source>
</evidence>
<comment type="pathway">
    <text evidence="2">Protein modification; protein glycosylation.</text>
</comment>
<feature type="transmembrane region" description="Helical" evidence="11">
    <location>
        <begin position="379"/>
        <end position="399"/>
    </location>
</feature>
<feature type="transmembrane region" description="Helical" evidence="11">
    <location>
        <begin position="15"/>
        <end position="32"/>
    </location>
</feature>
<dbReference type="Proteomes" id="UP001162131">
    <property type="component" value="Unassembled WGS sequence"/>
</dbReference>
<organism evidence="12 13">
    <name type="scientific">Blepharisma stoltei</name>
    <dbReference type="NCBI Taxonomy" id="1481888"/>
    <lineage>
        <taxon>Eukaryota</taxon>
        <taxon>Sar</taxon>
        <taxon>Alveolata</taxon>
        <taxon>Ciliophora</taxon>
        <taxon>Postciliodesmatophora</taxon>
        <taxon>Heterotrichea</taxon>
        <taxon>Heterotrichida</taxon>
        <taxon>Blepharismidae</taxon>
        <taxon>Blepharisma</taxon>
    </lineage>
</organism>
<comment type="caution">
    <text evidence="12">The sequence shown here is derived from an EMBL/GenBank/DDBJ whole genome shotgun (WGS) entry which is preliminary data.</text>
</comment>
<evidence type="ECO:0000256" key="1">
    <source>
        <dbReference type="ARBA" id="ARBA00004477"/>
    </source>
</evidence>
<feature type="transmembrane region" description="Helical" evidence="11">
    <location>
        <begin position="98"/>
        <end position="117"/>
    </location>
</feature>
<keyword evidence="7" id="KW-0256">Endoplasmic reticulum</keyword>
<evidence type="ECO:0000256" key="2">
    <source>
        <dbReference type="ARBA" id="ARBA00004922"/>
    </source>
</evidence>
<keyword evidence="4" id="KW-0328">Glycosyltransferase</keyword>
<evidence type="ECO:0000256" key="7">
    <source>
        <dbReference type="ARBA" id="ARBA00022824"/>
    </source>
</evidence>
<feature type="transmembrane region" description="Helical" evidence="11">
    <location>
        <begin position="314"/>
        <end position="332"/>
    </location>
</feature>
<sequence>MSSFGTIVRILRPRADILGLLLVELIVGIIIIEKRSYTEIDWIAYMQEVEGFLKGDWNYLNLKGDTGPLVYPAGFVYIYSALYYITDLGKNIKLGQQIFLGLYLLNLFTVLNIYKRIKNHTGILAMVLCCLSYRVHSIFLLRLFNDPIAITFMHLSIWLMIKNKWALAIIVYSIALSVKMNILLYLPGVLLLLNWSKNYRLMVLALLYIIVFQIIIAIPFLSVNPSGYLVRAFDFGRKFEMKWSVNMQFLPLDIFLSSKFHLLLLVSHVGCLIWFLISKASDGNTIKERLQSLNLPSSVKEFISPKNQNKTLDSFTIVFTLFTINLIGITFARSLHYQFYSWYFYSLPFFVCLGTKTHVKLACFIGIESVFIAYPPHPTFSYFLHMFHLYLLSRTFLAVKKLTPYPHKTD</sequence>
<evidence type="ECO:0000256" key="11">
    <source>
        <dbReference type="SAM" id="Phobius"/>
    </source>
</evidence>
<comment type="subcellular location">
    <subcellularLocation>
        <location evidence="1">Endoplasmic reticulum membrane</location>
        <topology evidence="1">Multi-pass membrane protein</topology>
    </subcellularLocation>
</comment>
<dbReference type="AlphaFoldDB" id="A0AAU9IBV9"/>
<dbReference type="EMBL" id="CAJZBQ010000003">
    <property type="protein sequence ID" value="CAG9310911.1"/>
    <property type="molecule type" value="Genomic_DNA"/>
</dbReference>
<dbReference type="EC" id="2.4.1.258" evidence="3"/>
<proteinExistence type="predicted"/>
<accession>A0AAU9IBV9</accession>
<evidence type="ECO:0000256" key="3">
    <source>
        <dbReference type="ARBA" id="ARBA00011964"/>
    </source>
</evidence>
<evidence type="ECO:0000313" key="12">
    <source>
        <dbReference type="EMBL" id="CAG9310911.1"/>
    </source>
</evidence>
<name>A0AAU9IBV9_9CILI</name>
<keyword evidence="9 11" id="KW-0472">Membrane</keyword>
<protein>
    <recommendedName>
        <fullName evidence="3">dolichyl-P-Man:Man5GlcNAc2-PP-dolichol alpha-1,3-mannosyltransferase</fullName>
        <ecNumber evidence="3">2.4.1.258</ecNumber>
    </recommendedName>
</protein>
<reference evidence="12" key="1">
    <citation type="submission" date="2021-09" db="EMBL/GenBank/DDBJ databases">
        <authorList>
            <consortium name="AG Swart"/>
            <person name="Singh M."/>
            <person name="Singh A."/>
            <person name="Seah K."/>
            <person name="Emmerich C."/>
        </authorList>
    </citation>
    <scope>NUCLEOTIDE SEQUENCE</scope>
    <source>
        <strain evidence="12">ATCC30299</strain>
    </source>
</reference>
<keyword evidence="8 11" id="KW-1133">Transmembrane helix</keyword>
<keyword evidence="6 11" id="KW-0812">Transmembrane</keyword>
<feature type="transmembrane region" description="Helical" evidence="11">
    <location>
        <begin position="69"/>
        <end position="86"/>
    </location>
</feature>
<dbReference type="GO" id="GO:0005789">
    <property type="term" value="C:endoplasmic reticulum membrane"/>
    <property type="evidence" value="ECO:0007669"/>
    <property type="project" value="UniProtKB-SubCell"/>
</dbReference>
<feature type="transmembrane region" description="Helical" evidence="11">
    <location>
        <begin position="206"/>
        <end position="230"/>
    </location>
</feature>
<dbReference type="PANTHER" id="PTHR12646:SF0">
    <property type="entry name" value="DOL-P-MAN:MAN(5)GLCNAC(2)-PP-DOL ALPHA-1,3-MANNOSYLTRANSFERASE"/>
    <property type="match status" value="1"/>
</dbReference>